<proteinExistence type="predicted"/>
<evidence type="ECO:0000313" key="1">
    <source>
        <dbReference type="EMBL" id="GAI59666.1"/>
    </source>
</evidence>
<sequence>MYVDWRKAMSEVVKYPLKLTDLYNKPKLLAEYVRAIKGVRLVRGYGAFYRFAEQFKPSGKLSNIPCPKCGQTGYIEKIASYEPAAHFKRTSWGWQFLPHAPP</sequence>
<gene>
    <name evidence="1" type="ORF">S12H4_00718</name>
</gene>
<reference evidence="1" key="1">
    <citation type="journal article" date="2014" name="Front. Microbiol.">
        <title>High frequency of phylogenetically diverse reductive dehalogenase-homologous genes in deep subseafloor sedimentary metagenomes.</title>
        <authorList>
            <person name="Kawai M."/>
            <person name="Futagami T."/>
            <person name="Toyoda A."/>
            <person name="Takaki Y."/>
            <person name="Nishi S."/>
            <person name="Hori S."/>
            <person name="Arai W."/>
            <person name="Tsubouchi T."/>
            <person name="Morono Y."/>
            <person name="Uchiyama I."/>
            <person name="Ito T."/>
            <person name="Fujiyama A."/>
            <person name="Inagaki F."/>
            <person name="Takami H."/>
        </authorList>
    </citation>
    <scope>NUCLEOTIDE SEQUENCE</scope>
    <source>
        <strain evidence="1">Expedition CK06-06</strain>
    </source>
</reference>
<dbReference type="AlphaFoldDB" id="X1QXY7"/>
<comment type="caution">
    <text evidence="1">The sequence shown here is derived from an EMBL/GenBank/DDBJ whole genome shotgun (WGS) entry which is preliminary data.</text>
</comment>
<name>X1QXY7_9ZZZZ</name>
<dbReference type="EMBL" id="BARW01000104">
    <property type="protein sequence ID" value="GAI59666.1"/>
    <property type="molecule type" value="Genomic_DNA"/>
</dbReference>
<accession>X1QXY7</accession>
<organism evidence="1">
    <name type="scientific">marine sediment metagenome</name>
    <dbReference type="NCBI Taxonomy" id="412755"/>
    <lineage>
        <taxon>unclassified sequences</taxon>
        <taxon>metagenomes</taxon>
        <taxon>ecological metagenomes</taxon>
    </lineage>
</organism>
<protein>
    <submittedName>
        <fullName evidence="1">Uncharacterized protein</fullName>
    </submittedName>
</protein>